<dbReference type="EMBL" id="JAENGY010000378">
    <property type="protein sequence ID" value="KAG6964453.1"/>
    <property type="molecule type" value="Genomic_DNA"/>
</dbReference>
<keyword evidence="3" id="KW-1185">Reference proteome</keyword>
<protein>
    <submittedName>
        <fullName evidence="2">Uncharacterized protein</fullName>
    </submittedName>
</protein>
<feature type="compositionally biased region" description="Polar residues" evidence="1">
    <location>
        <begin position="300"/>
        <end position="309"/>
    </location>
</feature>
<reference evidence="2" key="1">
    <citation type="submission" date="2021-01" db="EMBL/GenBank/DDBJ databases">
        <title>Phytophthora aleatoria, a newly-described species from Pinus radiata is distinct from Phytophthora cactorum isolates based on comparative genomics.</title>
        <authorList>
            <person name="Mcdougal R."/>
            <person name="Panda P."/>
            <person name="Williams N."/>
            <person name="Studholme D.J."/>
        </authorList>
    </citation>
    <scope>NUCLEOTIDE SEQUENCE</scope>
    <source>
        <strain evidence="2">NZFS 4037</strain>
    </source>
</reference>
<dbReference type="AlphaFoldDB" id="A0A8J5IP81"/>
<comment type="caution">
    <text evidence="2">The sequence shown here is derived from an EMBL/GenBank/DDBJ whole genome shotgun (WGS) entry which is preliminary data.</text>
</comment>
<feature type="compositionally biased region" description="Acidic residues" evidence="1">
    <location>
        <begin position="310"/>
        <end position="333"/>
    </location>
</feature>
<feature type="region of interest" description="Disordered" evidence="1">
    <location>
        <begin position="288"/>
        <end position="340"/>
    </location>
</feature>
<name>A0A8J5IP81_9STRA</name>
<gene>
    <name evidence="2" type="ORF">JG688_00007682</name>
</gene>
<accession>A0A8J5IP81</accession>
<proteinExistence type="predicted"/>
<sequence length="580" mass="65959">MGPLEVSTGSSLSLPETNKSLAFDMGVRLWRTEVALATRKLLSLGHSYEVHYSLPRRPVANLDLATHFGISVSALMNSHVFQVQKTDAPQYPMEFADKVAGRSTAPIYTIEPDDYLVGMNMHDFLLCPRNLKQLHKDVAAMGTEVRIKQEQDRSTTRTVVLRFIRMGKTLQPDPRQGHTPGRMLRTLDEIVSHHQQLVKRYDIIIQQDRLAVQRLHSAKKMLMYVKIMAGDTRKTLMKDRTFQFTDKFLKWYDAITAEEVEEFVSVDKDVVMANGEELEQPVEDMAGDMLPEQPQDESYKSNPPVLSSTTDDEMDDDDDCDNYSDGFDDDDWDPSGVKTAQDARVVSQQTVAYENELKKDYDERSESSLSDDAKFRAAIRSLFTPTDELCAGINRLRASLKYRGAENRMIVPNVTANIRMERLREGIYEVLVDVNDVIRFKASEVSKSDACNAAVDGMLNKLNKIRSVWAQLLHFLDVKSLAYVSPIDSFRDLKLSGIASSAYDHWKFVRQLVRYSDKRKHNSRALALRISPECPYNMYVIPPGASINSEHNNYWPEKALPRVGIDRKSVVAFLTKKKIG</sequence>
<dbReference type="Proteomes" id="UP000709295">
    <property type="component" value="Unassembled WGS sequence"/>
</dbReference>
<evidence type="ECO:0000313" key="2">
    <source>
        <dbReference type="EMBL" id="KAG6964453.1"/>
    </source>
</evidence>
<organism evidence="2 3">
    <name type="scientific">Phytophthora aleatoria</name>
    <dbReference type="NCBI Taxonomy" id="2496075"/>
    <lineage>
        <taxon>Eukaryota</taxon>
        <taxon>Sar</taxon>
        <taxon>Stramenopiles</taxon>
        <taxon>Oomycota</taxon>
        <taxon>Peronosporomycetes</taxon>
        <taxon>Peronosporales</taxon>
        <taxon>Peronosporaceae</taxon>
        <taxon>Phytophthora</taxon>
    </lineage>
</organism>
<evidence type="ECO:0000256" key="1">
    <source>
        <dbReference type="SAM" id="MobiDB-lite"/>
    </source>
</evidence>
<evidence type="ECO:0000313" key="3">
    <source>
        <dbReference type="Proteomes" id="UP000709295"/>
    </source>
</evidence>